<evidence type="ECO:0000313" key="1">
    <source>
        <dbReference type="EMBL" id="EAT91466.1"/>
    </source>
</evidence>
<name>Q0V2E7_PHANO</name>
<sequence>MCEYRVSEPDSYSSVVKVNQGAVAARIFKALSQRVSIKPREPKVVTCEKWTEKDTRDAFDANPPPSDGKIAEAVQHAVVQAPATFEKWAYDESCDVADSRK</sequence>
<protein>
    <submittedName>
        <fullName evidence="1">Uncharacterized protein</fullName>
    </submittedName>
</protein>
<accession>Q0V2E7</accession>
<dbReference type="InParanoid" id="Q0V2E7"/>
<dbReference type="GeneID" id="5969288"/>
<dbReference type="EMBL" id="CH445326">
    <property type="protein sequence ID" value="EAT91466.1"/>
    <property type="molecule type" value="Genomic_DNA"/>
</dbReference>
<evidence type="ECO:0000313" key="2">
    <source>
        <dbReference type="Proteomes" id="UP000001055"/>
    </source>
</evidence>
<dbReference type="AlphaFoldDB" id="Q0V2E7"/>
<organism evidence="1 2">
    <name type="scientific">Phaeosphaeria nodorum (strain SN15 / ATCC MYA-4574 / FGSC 10173)</name>
    <name type="common">Glume blotch fungus</name>
    <name type="synonym">Parastagonospora nodorum</name>
    <dbReference type="NCBI Taxonomy" id="321614"/>
    <lineage>
        <taxon>Eukaryota</taxon>
        <taxon>Fungi</taxon>
        <taxon>Dikarya</taxon>
        <taxon>Ascomycota</taxon>
        <taxon>Pezizomycotina</taxon>
        <taxon>Dothideomycetes</taxon>
        <taxon>Pleosporomycetidae</taxon>
        <taxon>Pleosporales</taxon>
        <taxon>Pleosporineae</taxon>
        <taxon>Phaeosphaeriaceae</taxon>
        <taxon>Parastagonospora</taxon>
    </lineage>
</organism>
<dbReference type="Proteomes" id="UP000001055">
    <property type="component" value="Unassembled WGS sequence"/>
</dbReference>
<dbReference type="RefSeq" id="XP_001792443.1">
    <property type="nucleotide sequence ID" value="XM_001792391.1"/>
</dbReference>
<gene>
    <name evidence="1" type="ORF">SNOG_01817</name>
</gene>
<dbReference type="KEGG" id="pno:SNOG_01817"/>
<proteinExistence type="predicted"/>
<reference evidence="2" key="1">
    <citation type="journal article" date="2007" name="Plant Cell">
        <title>Dothideomycete-plant interactions illuminated by genome sequencing and EST analysis of the wheat pathogen Stagonospora nodorum.</title>
        <authorList>
            <person name="Hane J.K."/>
            <person name="Lowe R.G."/>
            <person name="Solomon P.S."/>
            <person name="Tan K.C."/>
            <person name="Schoch C.L."/>
            <person name="Spatafora J.W."/>
            <person name="Crous P.W."/>
            <person name="Kodira C."/>
            <person name="Birren B.W."/>
            <person name="Galagan J.E."/>
            <person name="Torriani S.F."/>
            <person name="McDonald B.A."/>
            <person name="Oliver R.P."/>
        </authorList>
    </citation>
    <scope>NUCLEOTIDE SEQUENCE [LARGE SCALE GENOMIC DNA]</scope>
    <source>
        <strain evidence="2">SN15 / ATCC MYA-4574 / FGSC 10173</strain>
    </source>
</reference>